<dbReference type="Proteomes" id="UP000310541">
    <property type="component" value="Unassembled WGS sequence"/>
</dbReference>
<protein>
    <submittedName>
        <fullName evidence="1">Uncharacterized protein</fullName>
    </submittedName>
</protein>
<evidence type="ECO:0000313" key="1">
    <source>
        <dbReference type="EMBL" id="TKD71869.1"/>
    </source>
</evidence>
<dbReference type="EMBL" id="SWFM01000001">
    <property type="protein sequence ID" value="TKD71869.1"/>
    <property type="molecule type" value="Genomic_DNA"/>
</dbReference>
<accession>A0A4U1MK81</accession>
<dbReference type="OrthoDB" id="2974796at2"/>
<name>A0A4U1MK81_9BACL</name>
<sequence length="70" mass="7546">MASKLYVKLREYIGDTFSEIHLISSGPDDLILMNVTILEVSSNFMLVSQPGSGGSGEIMVPLSNVVAIME</sequence>
<gene>
    <name evidence="1" type="ORF">FBF83_03450</name>
</gene>
<organism evidence="1 2">
    <name type="scientific">Guptibacillus hwajinpoensis</name>
    <dbReference type="NCBI Taxonomy" id="208199"/>
    <lineage>
        <taxon>Bacteria</taxon>
        <taxon>Bacillati</taxon>
        <taxon>Bacillota</taxon>
        <taxon>Bacilli</taxon>
        <taxon>Bacillales</taxon>
        <taxon>Guptibacillaceae</taxon>
        <taxon>Guptibacillus</taxon>
    </lineage>
</organism>
<dbReference type="RefSeq" id="WP_136945722.1">
    <property type="nucleotide sequence ID" value="NZ_SWFM01000001.1"/>
</dbReference>
<reference evidence="1 2" key="1">
    <citation type="submission" date="2019-04" db="EMBL/GenBank/DDBJ databases">
        <title>Genome sequence of Bacillus hwajinpoensis strain Y2.</title>
        <authorList>
            <person name="Fair J.L."/>
            <person name="Maclea K.S."/>
        </authorList>
    </citation>
    <scope>NUCLEOTIDE SEQUENCE [LARGE SCALE GENOMIC DNA]</scope>
    <source>
        <strain evidence="1 2">Y2</strain>
    </source>
</reference>
<dbReference type="AlphaFoldDB" id="A0A4U1MK81"/>
<proteinExistence type="predicted"/>
<evidence type="ECO:0000313" key="2">
    <source>
        <dbReference type="Proteomes" id="UP000310541"/>
    </source>
</evidence>
<comment type="caution">
    <text evidence="1">The sequence shown here is derived from an EMBL/GenBank/DDBJ whole genome shotgun (WGS) entry which is preliminary data.</text>
</comment>